<dbReference type="SUPFAM" id="SSF47413">
    <property type="entry name" value="lambda repressor-like DNA-binding domains"/>
    <property type="match status" value="1"/>
</dbReference>
<dbReference type="Proteomes" id="UP000526734">
    <property type="component" value="Unassembled WGS sequence"/>
</dbReference>
<feature type="domain" description="HTH cro/C1-type" evidence="3">
    <location>
        <begin position="65"/>
        <end position="118"/>
    </location>
</feature>
<feature type="compositionally biased region" description="Basic residues" evidence="2">
    <location>
        <begin position="1"/>
        <end position="15"/>
    </location>
</feature>
<dbReference type="CDD" id="cd00093">
    <property type="entry name" value="HTH_XRE"/>
    <property type="match status" value="1"/>
</dbReference>
<keyword evidence="1" id="KW-0802">TPR repeat</keyword>
<dbReference type="Gene3D" id="1.10.260.40">
    <property type="entry name" value="lambda repressor-like DNA-binding domains"/>
    <property type="match status" value="1"/>
</dbReference>
<dbReference type="SMART" id="SM00530">
    <property type="entry name" value="HTH_XRE"/>
    <property type="match status" value="1"/>
</dbReference>
<dbReference type="GO" id="GO:0003677">
    <property type="term" value="F:DNA binding"/>
    <property type="evidence" value="ECO:0007669"/>
    <property type="project" value="InterPro"/>
</dbReference>
<dbReference type="SUPFAM" id="SSF52540">
    <property type="entry name" value="P-loop containing nucleoside triphosphate hydrolases"/>
    <property type="match status" value="1"/>
</dbReference>
<dbReference type="Gene3D" id="1.25.40.10">
    <property type="entry name" value="Tetratricopeptide repeat domain"/>
    <property type="match status" value="1"/>
</dbReference>
<accession>A0A7W3ZAU7</accession>
<dbReference type="PANTHER" id="PTHR47691:SF3">
    <property type="entry name" value="HTH-TYPE TRANSCRIPTIONAL REGULATOR RV0890C-RELATED"/>
    <property type="match status" value="1"/>
</dbReference>
<protein>
    <submittedName>
        <fullName evidence="4">Tetratricopeptide repeat protein</fullName>
    </submittedName>
</protein>
<dbReference type="InterPro" id="IPR010982">
    <property type="entry name" value="Lambda_DNA-bd_dom_sf"/>
</dbReference>
<dbReference type="Gene3D" id="3.40.50.300">
    <property type="entry name" value="P-loop containing nucleotide triphosphate hydrolases"/>
    <property type="match status" value="1"/>
</dbReference>
<evidence type="ECO:0000313" key="4">
    <source>
        <dbReference type="EMBL" id="MBB1154841.1"/>
    </source>
</evidence>
<feature type="region of interest" description="Disordered" evidence="2">
    <location>
        <begin position="128"/>
        <end position="147"/>
    </location>
</feature>
<evidence type="ECO:0000256" key="1">
    <source>
        <dbReference type="PROSITE-ProRule" id="PRU00339"/>
    </source>
</evidence>
<dbReference type="AlphaFoldDB" id="A0A7W3ZAU7"/>
<organism evidence="4 5">
    <name type="scientific">Amycolatopsis dendrobii</name>
    <dbReference type="NCBI Taxonomy" id="2760662"/>
    <lineage>
        <taxon>Bacteria</taxon>
        <taxon>Bacillati</taxon>
        <taxon>Actinomycetota</taxon>
        <taxon>Actinomycetes</taxon>
        <taxon>Pseudonocardiales</taxon>
        <taxon>Pseudonocardiaceae</taxon>
        <taxon>Amycolatopsis</taxon>
    </lineage>
</organism>
<dbReference type="PANTHER" id="PTHR47691">
    <property type="entry name" value="REGULATOR-RELATED"/>
    <property type="match status" value="1"/>
</dbReference>
<feature type="repeat" description="TPR" evidence="1">
    <location>
        <begin position="566"/>
        <end position="599"/>
    </location>
</feature>
<reference evidence="4 5" key="1">
    <citation type="submission" date="2020-08" db="EMBL/GenBank/DDBJ databases">
        <title>Amycolatopsis sp. nov. DR6-1 isolated from Dendrobium heterocarpum.</title>
        <authorList>
            <person name="Tedsree N."/>
            <person name="Kuncharoen N."/>
            <person name="Likhitwitayawuid K."/>
            <person name="Tanasupawat S."/>
        </authorList>
    </citation>
    <scope>NUCLEOTIDE SEQUENCE [LARGE SCALE GENOMIC DNA]</scope>
    <source>
        <strain evidence="4 5">DR6-1</strain>
    </source>
</reference>
<name>A0A7W3ZAU7_9PSEU</name>
<dbReference type="InterPro" id="IPR001387">
    <property type="entry name" value="Cro/C1-type_HTH"/>
</dbReference>
<dbReference type="Pfam" id="PF13424">
    <property type="entry name" value="TPR_12"/>
    <property type="match status" value="1"/>
</dbReference>
<keyword evidence="5" id="KW-1185">Reference proteome</keyword>
<dbReference type="EMBL" id="JACGZW010000005">
    <property type="protein sequence ID" value="MBB1154841.1"/>
    <property type="molecule type" value="Genomic_DNA"/>
</dbReference>
<dbReference type="PRINTS" id="PR00364">
    <property type="entry name" value="DISEASERSIST"/>
</dbReference>
<evidence type="ECO:0000313" key="5">
    <source>
        <dbReference type="Proteomes" id="UP000526734"/>
    </source>
</evidence>
<dbReference type="InterPro" id="IPR027417">
    <property type="entry name" value="P-loop_NTPase"/>
</dbReference>
<dbReference type="Pfam" id="PF13560">
    <property type="entry name" value="HTH_31"/>
    <property type="match status" value="1"/>
</dbReference>
<evidence type="ECO:0000259" key="3">
    <source>
        <dbReference type="PROSITE" id="PS50943"/>
    </source>
</evidence>
<dbReference type="PROSITE" id="PS50943">
    <property type="entry name" value="HTH_CROC1"/>
    <property type="match status" value="1"/>
</dbReference>
<evidence type="ECO:0000256" key="2">
    <source>
        <dbReference type="SAM" id="MobiDB-lite"/>
    </source>
</evidence>
<dbReference type="PROSITE" id="PS50005">
    <property type="entry name" value="TPR"/>
    <property type="match status" value="1"/>
</dbReference>
<comment type="caution">
    <text evidence="4">The sequence shown here is derived from an EMBL/GenBank/DDBJ whole genome shotgun (WGS) entry which is preliminary data.</text>
</comment>
<sequence length="774" mass="83439">MARRGGSRVRTRPRSSGRTGSGRAAGVGADRAVTKPRAGVCRTVILGARRRWGRMTARATFGAELRRLRTSAGLSLTELAARVHYSKGYLSKVETGLAAPNSALARLCESEFGTPGALAALVPAETGKRRTRPDVRPSGLPPVTADFAGRDSETRAVREILESDGGVCVISGMGGAGKTALAVRCAYRLEASFADGSLFLDLRGTSGEPVTPAEAHDRLLRILEVPADRIPADPDDRAALFRTCLRGRSFLLVLDNAGSTGQVRPLLPAEPKCRVVITSRSRLPALDEAEHVSLGVLPSASAAALVAALTGAAPDAALRIADRCGRLPLAIRIAAARLRAHPAWDVAELERRLADETRRLGELDDGERSLAAAFRLSVRQLEQPEARLFGLLALHPGPDFDVTAAQALGSLDEVAAERLLDRLHQAYLLTQPELGRFGFHDLVRVFAASGVNGEDAFRRLADFSVATAERADRAMSGPRYRPEVTCPPGLPEVKFPDQESAIAWFRAEWPNLVALCRRAGESERCWQLAFFLRGFFYLTKLWDPWIATHRWARAAAEAVGNRWAAATTTANLGIAYVDRGDLDEASQCYRQALREYREIGDRHGEATALAHSAWAEHYRGNHEQALRDLRSAADFYDLTGNRRSGAITARGVALVLTALGRPAEAARLVEETLAVFEELGLELDVVMGLNCLGWARFRAGDQPGAESAYREAVTRAEACGSTHEAARGYLGLGNVAAAQGVSEEAAAQWERAEAAHPDLDPVTVGEAAARAEFR</sequence>
<dbReference type="InterPro" id="IPR019734">
    <property type="entry name" value="TPR_rpt"/>
</dbReference>
<dbReference type="SMART" id="SM00028">
    <property type="entry name" value="TPR"/>
    <property type="match status" value="5"/>
</dbReference>
<gene>
    <name evidence="4" type="ORF">H4281_17000</name>
</gene>
<feature type="region of interest" description="Disordered" evidence="2">
    <location>
        <begin position="1"/>
        <end position="31"/>
    </location>
</feature>
<proteinExistence type="predicted"/>
<dbReference type="SUPFAM" id="SSF48452">
    <property type="entry name" value="TPR-like"/>
    <property type="match status" value="1"/>
</dbReference>
<dbReference type="InterPro" id="IPR011990">
    <property type="entry name" value="TPR-like_helical_dom_sf"/>
</dbReference>